<protein>
    <recommendedName>
        <fullName evidence="10">Solute carrier family 13 member 3</fullName>
    </recommendedName>
</protein>
<dbReference type="PANTHER" id="PTHR10283">
    <property type="entry name" value="SOLUTE CARRIER FAMILY 13 MEMBER"/>
    <property type="match status" value="1"/>
</dbReference>
<dbReference type="Pfam" id="PF00939">
    <property type="entry name" value="Na_sulph_symp"/>
    <property type="match status" value="1"/>
</dbReference>
<keyword evidence="4 7" id="KW-0812">Transmembrane</keyword>
<name>A0AAE1DP23_9GAST</name>
<dbReference type="InterPro" id="IPR031312">
    <property type="entry name" value="Na/sul_symport_CS"/>
</dbReference>
<evidence type="ECO:0000256" key="4">
    <source>
        <dbReference type="ARBA" id="ARBA00022692"/>
    </source>
</evidence>
<comment type="caution">
    <text evidence="8">The sequence shown here is derived from an EMBL/GenBank/DDBJ whole genome shotgun (WGS) entry which is preliminary data.</text>
</comment>
<dbReference type="PANTHER" id="PTHR10283:SF82">
    <property type="entry name" value="SOLUTE CARRIER FAMILY 13 MEMBER 2"/>
    <property type="match status" value="1"/>
</dbReference>
<dbReference type="GO" id="GO:0005886">
    <property type="term" value="C:plasma membrane"/>
    <property type="evidence" value="ECO:0007669"/>
    <property type="project" value="TreeGrafter"/>
</dbReference>
<evidence type="ECO:0000256" key="2">
    <source>
        <dbReference type="ARBA" id="ARBA00006772"/>
    </source>
</evidence>
<feature type="transmembrane region" description="Helical" evidence="7">
    <location>
        <begin position="505"/>
        <end position="524"/>
    </location>
</feature>
<keyword evidence="3" id="KW-0813">Transport</keyword>
<sequence length="610" mass="66729">MGFKDVLREARRWQTLIIAILVPVLASPLPILIDDPAARCGYSLIVIGVYWVTEIIPLAVTALLPVLLFPLFGIMPVADVSMSYFKETVMLFLGSLIVAVAVEKWNLHKRLALRTLTLVGPQPRWLLLGVILPTWFMSMWMSNTATAAMMMPIVSAILLQIKACQESDPEENGTLLEQGQEQMVISDSTDVTVSIENGVTEKRKSSQAKKDSTFLSFAKSFSLATAYSANIGGMATLTGTPPNVIFKGLADGIYKDSKTENPVNFANWLALGVPLSIILVFSLWIWMQVYMEGVGCLKFWKKDTTNYDKVKHVLRREYVNLGKMSYAEKSVAVCFVMMALLWITRKPGFIPGWGDLFKPKYVGDSAPAVLTSIILFILPAKAPWRTCGKSRWREDPGDGEKNVKVKDKTYEKLLDWSTVNARLAWNVLLLMGGGFALADGCERSGLSAWVSSNLNGMSQFPTWTVTLCVSVIIALITEVTSNSATTTLFVPILGKTAIGMGVNPLTFMITVAIASSLAFMLPVATPPNAIVFAAGYLNITDMILAGLPMNVVSLFFLNIMMNSWAVPVYNLNVLEDAFRSSLNSSDALTSAVLPNVTPTASLLQNITGSV</sequence>
<comment type="subcellular location">
    <subcellularLocation>
        <location evidence="1">Membrane</location>
        <topology evidence="1">Multi-pass membrane protein</topology>
    </subcellularLocation>
</comment>
<dbReference type="InterPro" id="IPR001898">
    <property type="entry name" value="SLC13A/DASS"/>
</dbReference>
<organism evidence="8 9">
    <name type="scientific">Elysia crispata</name>
    <name type="common">lettuce slug</name>
    <dbReference type="NCBI Taxonomy" id="231223"/>
    <lineage>
        <taxon>Eukaryota</taxon>
        <taxon>Metazoa</taxon>
        <taxon>Spiralia</taxon>
        <taxon>Lophotrochozoa</taxon>
        <taxon>Mollusca</taxon>
        <taxon>Gastropoda</taxon>
        <taxon>Heterobranchia</taxon>
        <taxon>Euthyneura</taxon>
        <taxon>Panpulmonata</taxon>
        <taxon>Sacoglossa</taxon>
        <taxon>Placobranchoidea</taxon>
        <taxon>Plakobranchidae</taxon>
        <taxon>Elysia</taxon>
    </lineage>
</organism>
<feature type="transmembrane region" description="Helical" evidence="7">
    <location>
        <begin position="12"/>
        <end position="32"/>
    </location>
</feature>
<keyword evidence="5 7" id="KW-1133">Transmembrane helix</keyword>
<comment type="similarity">
    <text evidence="2">Belongs to the SLC13A/DASS transporter (TC 2.A.47) family. NADC subfamily.</text>
</comment>
<feature type="transmembrane region" description="Helical" evidence="7">
    <location>
        <begin position="265"/>
        <end position="286"/>
    </location>
</feature>
<evidence type="ECO:0000256" key="7">
    <source>
        <dbReference type="SAM" id="Phobius"/>
    </source>
</evidence>
<keyword evidence="9" id="KW-1185">Reference proteome</keyword>
<evidence type="ECO:0000256" key="1">
    <source>
        <dbReference type="ARBA" id="ARBA00004141"/>
    </source>
</evidence>
<feature type="transmembrane region" description="Helical" evidence="7">
    <location>
        <begin position="423"/>
        <end position="440"/>
    </location>
</feature>
<evidence type="ECO:0008006" key="10">
    <source>
        <dbReference type="Google" id="ProtNLM"/>
    </source>
</evidence>
<feature type="transmembrane region" description="Helical" evidence="7">
    <location>
        <begin position="44"/>
        <end position="72"/>
    </location>
</feature>
<evidence type="ECO:0000256" key="3">
    <source>
        <dbReference type="ARBA" id="ARBA00022448"/>
    </source>
</evidence>
<feature type="transmembrane region" description="Helical" evidence="7">
    <location>
        <begin position="123"/>
        <end position="141"/>
    </location>
</feature>
<dbReference type="PROSITE" id="PS01271">
    <property type="entry name" value="NA_SULFATE"/>
    <property type="match status" value="1"/>
</dbReference>
<feature type="transmembrane region" description="Helical" evidence="7">
    <location>
        <begin position="365"/>
        <end position="384"/>
    </location>
</feature>
<dbReference type="CDD" id="cd01115">
    <property type="entry name" value="SLC13_permease"/>
    <property type="match status" value="1"/>
</dbReference>
<evidence type="ECO:0000313" key="8">
    <source>
        <dbReference type="EMBL" id="KAK3776503.1"/>
    </source>
</evidence>
<evidence type="ECO:0000313" key="9">
    <source>
        <dbReference type="Proteomes" id="UP001283361"/>
    </source>
</evidence>
<keyword evidence="6 7" id="KW-0472">Membrane</keyword>
<evidence type="ECO:0000256" key="5">
    <source>
        <dbReference type="ARBA" id="ARBA00022989"/>
    </source>
</evidence>
<gene>
    <name evidence="8" type="ORF">RRG08_060219</name>
</gene>
<accession>A0AAE1DP23</accession>
<feature type="transmembrane region" description="Helical" evidence="7">
    <location>
        <begin position="84"/>
        <end position="102"/>
    </location>
</feature>
<dbReference type="GO" id="GO:0015141">
    <property type="term" value="F:succinate transmembrane transporter activity"/>
    <property type="evidence" value="ECO:0007669"/>
    <property type="project" value="UniProtKB-ARBA"/>
</dbReference>
<reference evidence="8" key="1">
    <citation type="journal article" date="2023" name="G3 (Bethesda)">
        <title>A reference genome for the long-term kleptoplast-retaining sea slug Elysia crispata morphotype clarki.</title>
        <authorList>
            <person name="Eastman K.E."/>
            <person name="Pendleton A.L."/>
            <person name="Shaikh M.A."/>
            <person name="Suttiyut T."/>
            <person name="Ogas R."/>
            <person name="Tomko P."/>
            <person name="Gavelis G."/>
            <person name="Widhalm J.R."/>
            <person name="Wisecaver J.H."/>
        </authorList>
    </citation>
    <scope>NUCLEOTIDE SEQUENCE</scope>
    <source>
        <strain evidence="8">ECLA1</strain>
    </source>
</reference>
<feature type="transmembrane region" description="Helical" evidence="7">
    <location>
        <begin position="530"/>
        <end position="557"/>
    </location>
</feature>
<proteinExistence type="inferred from homology"/>
<dbReference type="AlphaFoldDB" id="A0AAE1DP23"/>
<feature type="transmembrane region" description="Helical" evidence="7">
    <location>
        <begin position="460"/>
        <end position="493"/>
    </location>
</feature>
<evidence type="ECO:0000256" key="6">
    <source>
        <dbReference type="ARBA" id="ARBA00023136"/>
    </source>
</evidence>
<dbReference type="Proteomes" id="UP001283361">
    <property type="component" value="Unassembled WGS sequence"/>
</dbReference>
<dbReference type="EMBL" id="JAWDGP010003204">
    <property type="protein sequence ID" value="KAK3776503.1"/>
    <property type="molecule type" value="Genomic_DNA"/>
</dbReference>